<sequence length="128" mass="15390">MREEGFCFEFDNRACRECGGKCCIGESGYIFATLKELEEVAKFLNLDFCEFLAKYVKKVGYKFSFIEKTYNDGFACIFFDENQKCCQIYEVRPKQCRDFPFWKIFLEKEQLQYLKKECPGIRFKEERE</sequence>
<protein>
    <submittedName>
        <fullName evidence="1">YkgJ family cysteine cluster protein</fullName>
    </submittedName>
</protein>
<dbReference type="PANTHER" id="PTHR35866">
    <property type="entry name" value="PUTATIVE-RELATED"/>
    <property type="match status" value="1"/>
</dbReference>
<dbReference type="RefSeq" id="WP_104724752.1">
    <property type="nucleotide sequence ID" value="NZ_FZNE01000004.1"/>
</dbReference>
<dbReference type="Pfam" id="PF03692">
    <property type="entry name" value="CxxCxxCC"/>
    <property type="match status" value="1"/>
</dbReference>
<evidence type="ECO:0000313" key="1">
    <source>
        <dbReference type="EMBL" id="RDU69113.1"/>
    </source>
</evidence>
<dbReference type="EMBL" id="NXLU01000004">
    <property type="protein sequence ID" value="RDU69113.1"/>
    <property type="molecule type" value="Genomic_DNA"/>
</dbReference>
<dbReference type="OrthoDB" id="9810361at2"/>
<reference evidence="1 2" key="1">
    <citation type="submission" date="2018-04" db="EMBL/GenBank/DDBJ databases">
        <title>Novel Campyloabacter and Helicobacter Species and Strains.</title>
        <authorList>
            <person name="Mannion A.J."/>
            <person name="Shen Z."/>
            <person name="Fox J.G."/>
        </authorList>
    </citation>
    <scope>NUCLEOTIDE SEQUENCE [LARGE SCALE GENOMIC DNA]</scope>
    <source>
        <strain evidence="1 2">ATCC 700242</strain>
    </source>
</reference>
<name>A0A3D8IVR3_9HELI</name>
<comment type="caution">
    <text evidence="1">The sequence shown here is derived from an EMBL/GenBank/DDBJ whole genome shotgun (WGS) entry which is preliminary data.</text>
</comment>
<dbReference type="PANTHER" id="PTHR35866:SF1">
    <property type="entry name" value="YKGJ FAMILY CYSTEINE CLUSTER PROTEIN"/>
    <property type="match status" value="1"/>
</dbReference>
<dbReference type="InterPro" id="IPR005358">
    <property type="entry name" value="Puta_zinc/iron-chelating_dom"/>
</dbReference>
<accession>A0A3D8IVR3</accession>
<proteinExistence type="predicted"/>
<keyword evidence="2" id="KW-1185">Reference proteome</keyword>
<dbReference type="Proteomes" id="UP000257067">
    <property type="component" value="Unassembled WGS sequence"/>
</dbReference>
<evidence type="ECO:0000313" key="2">
    <source>
        <dbReference type="Proteomes" id="UP000257067"/>
    </source>
</evidence>
<organism evidence="1 2">
    <name type="scientific">Helicobacter cholecystus</name>
    <dbReference type="NCBI Taxonomy" id="45498"/>
    <lineage>
        <taxon>Bacteria</taxon>
        <taxon>Pseudomonadati</taxon>
        <taxon>Campylobacterota</taxon>
        <taxon>Epsilonproteobacteria</taxon>
        <taxon>Campylobacterales</taxon>
        <taxon>Helicobacteraceae</taxon>
        <taxon>Helicobacter</taxon>
    </lineage>
</organism>
<gene>
    <name evidence="1" type="ORF">CQA62_04190</name>
</gene>
<dbReference type="AlphaFoldDB" id="A0A3D8IVR3"/>